<evidence type="ECO:0000313" key="2">
    <source>
        <dbReference type="EMBL" id="GEZ97480.1"/>
    </source>
</evidence>
<dbReference type="EMBL" id="BKCJ010349973">
    <property type="protein sequence ID" value="GEZ97480.1"/>
    <property type="molecule type" value="Genomic_DNA"/>
</dbReference>
<name>A0A699IYZ1_TANCI</name>
<feature type="non-terminal residue" evidence="2">
    <location>
        <position position="187"/>
    </location>
</feature>
<dbReference type="Pfam" id="PF13963">
    <property type="entry name" value="Transpos_assoc"/>
    <property type="match status" value="1"/>
</dbReference>
<dbReference type="AlphaFoldDB" id="A0A699IYZ1"/>
<reference evidence="2" key="1">
    <citation type="journal article" date="2019" name="Sci. Rep.">
        <title>Draft genome of Tanacetum cinerariifolium, the natural source of mosquito coil.</title>
        <authorList>
            <person name="Yamashiro T."/>
            <person name="Shiraishi A."/>
            <person name="Satake H."/>
            <person name="Nakayama K."/>
        </authorList>
    </citation>
    <scope>NUCLEOTIDE SEQUENCE</scope>
</reference>
<sequence length="187" mass="20932">MSSGIVVRDDTVAETELGERAETEAVDSVAEVMVIDKSWTLLERNKKAFYTGLTKFVDDCKPLVNSARNIKCPCKSCRTIVWVSIENLPKHITRYGWDPGYKKWAHHGKLDLPPPLLVIDNTRQPQMSYMIALLNDLSYVPPNNEQNEPTQGDIGFLAQSIRSSNAIALDSPHLLVLITGTSQSRQH</sequence>
<evidence type="ECO:0000259" key="1">
    <source>
        <dbReference type="Pfam" id="PF13963"/>
    </source>
</evidence>
<organism evidence="2">
    <name type="scientific">Tanacetum cinerariifolium</name>
    <name type="common">Dalmatian daisy</name>
    <name type="synonym">Chrysanthemum cinerariifolium</name>
    <dbReference type="NCBI Taxonomy" id="118510"/>
    <lineage>
        <taxon>Eukaryota</taxon>
        <taxon>Viridiplantae</taxon>
        <taxon>Streptophyta</taxon>
        <taxon>Embryophyta</taxon>
        <taxon>Tracheophyta</taxon>
        <taxon>Spermatophyta</taxon>
        <taxon>Magnoliopsida</taxon>
        <taxon>eudicotyledons</taxon>
        <taxon>Gunneridae</taxon>
        <taxon>Pentapetalae</taxon>
        <taxon>asterids</taxon>
        <taxon>campanulids</taxon>
        <taxon>Asterales</taxon>
        <taxon>Asteraceae</taxon>
        <taxon>Asteroideae</taxon>
        <taxon>Anthemideae</taxon>
        <taxon>Anthemidinae</taxon>
        <taxon>Tanacetum</taxon>
    </lineage>
</organism>
<dbReference type="InterPro" id="IPR029480">
    <property type="entry name" value="Transpos_assoc"/>
</dbReference>
<proteinExistence type="predicted"/>
<feature type="domain" description="Transposase-associated" evidence="1">
    <location>
        <begin position="37"/>
        <end position="108"/>
    </location>
</feature>
<protein>
    <recommendedName>
        <fullName evidence="1">Transposase-associated domain-containing protein</fullName>
    </recommendedName>
</protein>
<gene>
    <name evidence="2" type="ORF">Tci_569453</name>
</gene>
<comment type="caution">
    <text evidence="2">The sequence shown here is derived from an EMBL/GenBank/DDBJ whole genome shotgun (WGS) entry which is preliminary data.</text>
</comment>
<accession>A0A699IYZ1</accession>